<evidence type="ECO:0000256" key="3">
    <source>
        <dbReference type="ARBA" id="ARBA00006922"/>
    </source>
</evidence>
<evidence type="ECO:0000256" key="8">
    <source>
        <dbReference type="ARBA" id="ARBA00023242"/>
    </source>
</evidence>
<dbReference type="Pfam" id="PF08528">
    <property type="entry name" value="Whi5"/>
    <property type="match status" value="1"/>
</dbReference>
<dbReference type="EMBL" id="CP051142">
    <property type="protein sequence ID" value="QIX00637.1"/>
    <property type="molecule type" value="Genomic_DNA"/>
</dbReference>
<dbReference type="GO" id="GO:0000082">
    <property type="term" value="P:G1/S transition of mitotic cell cycle"/>
    <property type="evidence" value="ECO:0007669"/>
    <property type="project" value="InterPro"/>
</dbReference>
<keyword evidence="8" id="KW-0539">Nucleus</keyword>
<dbReference type="PANTHER" id="PTHR28246:SF1">
    <property type="entry name" value="G1-SPECIFIC TRANSCRIPTIONAL REPRESSOR WHI5-RELATED"/>
    <property type="match status" value="1"/>
</dbReference>
<feature type="region of interest" description="Disordered" evidence="9">
    <location>
        <begin position="172"/>
        <end position="230"/>
    </location>
</feature>
<evidence type="ECO:0000256" key="7">
    <source>
        <dbReference type="ARBA" id="ARBA00023163"/>
    </source>
</evidence>
<dbReference type="GO" id="GO:0003712">
    <property type="term" value="F:transcription coregulator activity"/>
    <property type="evidence" value="ECO:0007669"/>
    <property type="project" value="TreeGrafter"/>
</dbReference>
<organism evidence="10 11">
    <name type="scientific">Peltaster fructicola</name>
    <dbReference type="NCBI Taxonomy" id="286661"/>
    <lineage>
        <taxon>Eukaryota</taxon>
        <taxon>Fungi</taxon>
        <taxon>Dikarya</taxon>
        <taxon>Ascomycota</taxon>
        <taxon>Pezizomycotina</taxon>
        <taxon>Dothideomycetes</taxon>
        <taxon>Dothideomycetes incertae sedis</taxon>
        <taxon>Peltaster</taxon>
    </lineage>
</organism>
<name>A0A6H0Y0V5_9PEZI</name>
<keyword evidence="5" id="KW-0678">Repressor</keyword>
<proteinExistence type="inferred from homology"/>
<sequence>MSSTGSRAGELAASLKMRLGYAMTKVQHGWEHKSIRELERLTTPKPMSNEYVVSSIDYRPRTAAGHDTYQGVENTMSPPSKRRSGMFGTSAAEAFVFQPGRQLQPAAKIHSHQHNRSTDLRSLPLTTMSANAMSPPQTPVSHFPRRPPTIRTDTQTAEAERDALQALTQLGSPHTSQYSRQQNVSQGNSSQASPLRSEFAPIRRVSFARGESDSSAIETSSEDGRIRGRR</sequence>
<keyword evidence="11" id="KW-1185">Reference proteome</keyword>
<dbReference type="OrthoDB" id="2359117at2759"/>
<comment type="subcellular location">
    <subcellularLocation>
        <location evidence="2">Cytoplasm</location>
    </subcellularLocation>
    <subcellularLocation>
        <location evidence="1">Nucleus</location>
    </subcellularLocation>
</comment>
<dbReference type="PANTHER" id="PTHR28246">
    <property type="entry name" value="G1-SPECIFIC TRANSCRIPTIONAL REPRESSOR WHI5-RELATED"/>
    <property type="match status" value="1"/>
</dbReference>
<keyword evidence="4" id="KW-0963">Cytoplasm</keyword>
<evidence type="ECO:0000256" key="1">
    <source>
        <dbReference type="ARBA" id="ARBA00004123"/>
    </source>
</evidence>
<dbReference type="GO" id="GO:0005737">
    <property type="term" value="C:cytoplasm"/>
    <property type="evidence" value="ECO:0007669"/>
    <property type="project" value="UniProtKB-SubCell"/>
</dbReference>
<evidence type="ECO:0000256" key="6">
    <source>
        <dbReference type="ARBA" id="ARBA00023015"/>
    </source>
</evidence>
<dbReference type="AlphaFoldDB" id="A0A6H0Y0V5"/>
<evidence type="ECO:0000256" key="9">
    <source>
        <dbReference type="SAM" id="MobiDB-lite"/>
    </source>
</evidence>
<evidence type="ECO:0000313" key="11">
    <source>
        <dbReference type="Proteomes" id="UP000503462"/>
    </source>
</evidence>
<comment type="similarity">
    <text evidence="3">Belongs to the WHI5/NRM1 family.</text>
</comment>
<dbReference type="InterPro" id="IPR039198">
    <property type="entry name" value="Srl3/Whi5"/>
</dbReference>
<gene>
    <name evidence="10" type="ORF">AMS68_006154</name>
</gene>
<dbReference type="Proteomes" id="UP000503462">
    <property type="component" value="Chromosome 4"/>
</dbReference>
<dbReference type="GO" id="GO:0033309">
    <property type="term" value="C:SBF transcription complex"/>
    <property type="evidence" value="ECO:0007669"/>
    <property type="project" value="TreeGrafter"/>
</dbReference>
<protein>
    <submittedName>
        <fullName evidence="10">Uncharacterized protein</fullName>
    </submittedName>
</protein>
<evidence type="ECO:0000256" key="5">
    <source>
        <dbReference type="ARBA" id="ARBA00022491"/>
    </source>
</evidence>
<keyword evidence="6" id="KW-0805">Transcription regulation</keyword>
<evidence type="ECO:0000256" key="4">
    <source>
        <dbReference type="ARBA" id="ARBA00022490"/>
    </source>
</evidence>
<dbReference type="InterPro" id="IPR013734">
    <property type="entry name" value="TF_Nrm1/Whi5"/>
</dbReference>
<keyword evidence="7" id="KW-0804">Transcription</keyword>
<feature type="region of interest" description="Disordered" evidence="9">
    <location>
        <begin position="131"/>
        <end position="157"/>
    </location>
</feature>
<reference evidence="10 11" key="1">
    <citation type="journal article" date="2016" name="Sci. Rep.">
        <title>Peltaster fructicola genome reveals evolution from an invasive phytopathogen to an ectophytic parasite.</title>
        <authorList>
            <person name="Xu C."/>
            <person name="Chen H."/>
            <person name="Gleason M.L."/>
            <person name="Xu J.R."/>
            <person name="Liu H."/>
            <person name="Zhang R."/>
            <person name="Sun G."/>
        </authorList>
    </citation>
    <scope>NUCLEOTIDE SEQUENCE [LARGE SCALE GENOMIC DNA]</scope>
    <source>
        <strain evidence="10 11">LNHT1506</strain>
    </source>
</reference>
<feature type="compositionally biased region" description="Polar residues" evidence="9">
    <location>
        <begin position="172"/>
        <end position="194"/>
    </location>
</feature>
<evidence type="ECO:0000256" key="2">
    <source>
        <dbReference type="ARBA" id="ARBA00004496"/>
    </source>
</evidence>
<accession>A0A6H0Y0V5</accession>
<evidence type="ECO:0000313" key="10">
    <source>
        <dbReference type="EMBL" id="QIX00637.1"/>
    </source>
</evidence>